<dbReference type="PANTHER" id="PTHR48475:SF2">
    <property type="entry name" value="RIBONUCLEASE H"/>
    <property type="match status" value="1"/>
</dbReference>
<dbReference type="InterPro" id="IPR012337">
    <property type="entry name" value="RNaseH-like_sf"/>
</dbReference>
<name>A0ABR0XWH3_REHGL</name>
<comment type="caution">
    <text evidence="2">The sequence shown here is derived from an EMBL/GenBank/DDBJ whole genome shotgun (WGS) entry which is preliminary data.</text>
</comment>
<dbReference type="EMBL" id="JABTTQ020000001">
    <property type="protein sequence ID" value="KAK6163557.1"/>
    <property type="molecule type" value="Genomic_DNA"/>
</dbReference>
<evidence type="ECO:0000259" key="1">
    <source>
        <dbReference type="Pfam" id="PF13456"/>
    </source>
</evidence>
<dbReference type="PANTHER" id="PTHR48475">
    <property type="entry name" value="RIBONUCLEASE H"/>
    <property type="match status" value="1"/>
</dbReference>
<gene>
    <name evidence="2" type="ORF">DH2020_000421</name>
</gene>
<dbReference type="Proteomes" id="UP001318860">
    <property type="component" value="Unassembled WGS sequence"/>
</dbReference>
<reference evidence="2 3" key="1">
    <citation type="journal article" date="2021" name="Comput. Struct. Biotechnol. J.">
        <title>De novo genome assembly of the potent medicinal plant Rehmannia glutinosa using nanopore technology.</title>
        <authorList>
            <person name="Ma L."/>
            <person name="Dong C."/>
            <person name="Song C."/>
            <person name="Wang X."/>
            <person name="Zheng X."/>
            <person name="Niu Y."/>
            <person name="Chen S."/>
            <person name="Feng W."/>
        </authorList>
    </citation>
    <scope>NUCLEOTIDE SEQUENCE [LARGE SCALE GENOMIC DNA]</scope>
    <source>
        <strain evidence="2">DH-2019</strain>
    </source>
</reference>
<dbReference type="SUPFAM" id="SSF53098">
    <property type="entry name" value="Ribonuclease H-like"/>
    <property type="match status" value="1"/>
</dbReference>
<protein>
    <recommendedName>
        <fullName evidence="1">RNase H type-1 domain-containing protein</fullName>
    </recommendedName>
</protein>
<evidence type="ECO:0000313" key="2">
    <source>
        <dbReference type="EMBL" id="KAK6163557.1"/>
    </source>
</evidence>
<dbReference type="InterPro" id="IPR002156">
    <property type="entry name" value="RNaseH_domain"/>
</dbReference>
<keyword evidence="3" id="KW-1185">Reference proteome</keyword>
<dbReference type="Gene3D" id="3.30.420.10">
    <property type="entry name" value="Ribonuclease H-like superfamily/Ribonuclease H"/>
    <property type="match status" value="1"/>
</dbReference>
<sequence>MGRPKVSERMIKWTIEIGEFDVEYHQRTFVKAQAPTDFLQEMIFEGEAAEWLLHVDGSSLSIGSGAGVVLTNPQGEDLEFAVRFGFKASNNEAEYEALVRRLKMAVNLGVKSLRAYLDSIWVTNQVLGELEINVDQMRRYVQVIIGMNKHFTLFKLEHIPREKNVKAYHFAKIASSAVSCSTRSITILSEGSSSIEMEVWEIEKGDDWRFAIYQYLGFSGGGIL</sequence>
<organism evidence="2 3">
    <name type="scientific">Rehmannia glutinosa</name>
    <name type="common">Chinese foxglove</name>
    <dbReference type="NCBI Taxonomy" id="99300"/>
    <lineage>
        <taxon>Eukaryota</taxon>
        <taxon>Viridiplantae</taxon>
        <taxon>Streptophyta</taxon>
        <taxon>Embryophyta</taxon>
        <taxon>Tracheophyta</taxon>
        <taxon>Spermatophyta</taxon>
        <taxon>Magnoliopsida</taxon>
        <taxon>eudicotyledons</taxon>
        <taxon>Gunneridae</taxon>
        <taxon>Pentapetalae</taxon>
        <taxon>asterids</taxon>
        <taxon>lamiids</taxon>
        <taxon>Lamiales</taxon>
        <taxon>Orobanchaceae</taxon>
        <taxon>Rehmannieae</taxon>
        <taxon>Rehmannia</taxon>
    </lineage>
</organism>
<dbReference type="Pfam" id="PF13456">
    <property type="entry name" value="RVT_3"/>
    <property type="match status" value="1"/>
</dbReference>
<dbReference type="InterPro" id="IPR036397">
    <property type="entry name" value="RNaseH_sf"/>
</dbReference>
<dbReference type="CDD" id="cd09279">
    <property type="entry name" value="RNase_HI_like"/>
    <property type="match status" value="1"/>
</dbReference>
<accession>A0ABR0XWH3</accession>
<feature type="domain" description="RNase H type-1" evidence="1">
    <location>
        <begin position="56"/>
        <end position="173"/>
    </location>
</feature>
<evidence type="ECO:0000313" key="3">
    <source>
        <dbReference type="Proteomes" id="UP001318860"/>
    </source>
</evidence>
<proteinExistence type="predicted"/>